<keyword evidence="1" id="KW-0472">Membrane</keyword>
<comment type="caution">
    <text evidence="3">The sequence shown here is derived from an EMBL/GenBank/DDBJ whole genome shotgun (WGS) entry which is preliminary data.</text>
</comment>
<keyword evidence="1" id="KW-1133">Transmembrane helix</keyword>
<feature type="transmembrane region" description="Helical" evidence="1">
    <location>
        <begin position="35"/>
        <end position="59"/>
    </location>
</feature>
<dbReference type="AlphaFoldDB" id="A0A401U9I1"/>
<dbReference type="InterPro" id="IPR021309">
    <property type="entry name" value="YgaP-like_TM"/>
</dbReference>
<accession>A0A401U9I1</accession>
<evidence type="ECO:0000313" key="4">
    <source>
        <dbReference type="Proteomes" id="UP000288227"/>
    </source>
</evidence>
<organism evidence="3 4">
    <name type="scientific">Chryseotalea sanaruensis</name>
    <dbReference type="NCBI Taxonomy" id="2482724"/>
    <lineage>
        <taxon>Bacteria</taxon>
        <taxon>Pseudomonadati</taxon>
        <taxon>Bacteroidota</taxon>
        <taxon>Cytophagia</taxon>
        <taxon>Cytophagales</taxon>
        <taxon>Chryseotaleaceae</taxon>
        <taxon>Chryseotalea</taxon>
    </lineage>
</organism>
<sequence length="69" mass="7279">MKTNVGNIDKVIRISLAVVFAVLYFTNTVSGTAGYVVLGLAVVFLVTSLVGFCPLYALVGLNTCPVKKV</sequence>
<reference evidence="3 4" key="1">
    <citation type="submission" date="2018-11" db="EMBL/GenBank/DDBJ databases">
        <title>Chryseotalea sanarue gen. nov., sp., nov., a member of the family Cytophagaceae, isolated from a brackish lake in Hamamatsu Japan.</title>
        <authorList>
            <person name="Maejima Y."/>
            <person name="Iino T."/>
            <person name="Muraguchi Y."/>
            <person name="Fukuda K."/>
            <person name="Ohkuma M."/>
            <person name="Moriuchi R."/>
            <person name="Dohra H."/>
            <person name="Kimbara K."/>
            <person name="Shintani M."/>
        </authorList>
    </citation>
    <scope>NUCLEOTIDE SEQUENCE [LARGE SCALE GENOMIC DNA]</scope>
    <source>
        <strain evidence="3 4">Ys</strain>
    </source>
</reference>
<evidence type="ECO:0000259" key="2">
    <source>
        <dbReference type="Pfam" id="PF11127"/>
    </source>
</evidence>
<keyword evidence="4" id="KW-1185">Reference proteome</keyword>
<dbReference type="RefSeq" id="WP_127122200.1">
    <property type="nucleotide sequence ID" value="NZ_BHXQ01000003.1"/>
</dbReference>
<feature type="domain" description="Inner membrane protein YgaP-like transmembrane" evidence="2">
    <location>
        <begin position="1"/>
        <end position="66"/>
    </location>
</feature>
<evidence type="ECO:0000256" key="1">
    <source>
        <dbReference type="SAM" id="Phobius"/>
    </source>
</evidence>
<dbReference type="EMBL" id="BHXQ01000003">
    <property type="protein sequence ID" value="GCC51542.1"/>
    <property type="molecule type" value="Genomic_DNA"/>
</dbReference>
<keyword evidence="1" id="KW-0812">Transmembrane</keyword>
<dbReference type="Proteomes" id="UP000288227">
    <property type="component" value="Unassembled WGS sequence"/>
</dbReference>
<feature type="transmembrane region" description="Helical" evidence="1">
    <location>
        <begin position="12"/>
        <end position="29"/>
    </location>
</feature>
<name>A0A401U9I1_9BACT</name>
<gene>
    <name evidence="3" type="ORF">SanaruYs_17670</name>
</gene>
<proteinExistence type="predicted"/>
<dbReference type="OrthoDB" id="9804804at2"/>
<evidence type="ECO:0000313" key="3">
    <source>
        <dbReference type="EMBL" id="GCC51542.1"/>
    </source>
</evidence>
<protein>
    <submittedName>
        <fullName evidence="3">DUF2892 domain-containing protein</fullName>
    </submittedName>
</protein>
<dbReference type="Pfam" id="PF11127">
    <property type="entry name" value="YgaP-like_TM"/>
    <property type="match status" value="1"/>
</dbReference>